<dbReference type="InterPro" id="IPR011527">
    <property type="entry name" value="ABC1_TM_dom"/>
</dbReference>
<evidence type="ECO:0000256" key="8">
    <source>
        <dbReference type="ARBA" id="ARBA00023136"/>
    </source>
</evidence>
<comment type="subcellular location">
    <subcellularLocation>
        <location evidence="1">Cell membrane</location>
        <topology evidence="1">Multi-pass membrane protein</topology>
    </subcellularLocation>
</comment>
<dbReference type="InterPro" id="IPR036640">
    <property type="entry name" value="ABC1_TM_sf"/>
</dbReference>
<gene>
    <name evidence="12" type="ORF">EV668_4309</name>
</gene>
<dbReference type="Pfam" id="PF00664">
    <property type="entry name" value="ABC_membrane"/>
    <property type="match status" value="1"/>
</dbReference>
<dbReference type="GO" id="GO:0015421">
    <property type="term" value="F:ABC-type oligopeptide transporter activity"/>
    <property type="evidence" value="ECO:0007669"/>
    <property type="project" value="TreeGrafter"/>
</dbReference>
<dbReference type="InterPro" id="IPR003439">
    <property type="entry name" value="ABC_transporter-like_ATP-bd"/>
</dbReference>
<evidence type="ECO:0000256" key="1">
    <source>
        <dbReference type="ARBA" id="ARBA00004651"/>
    </source>
</evidence>
<dbReference type="OrthoDB" id="9804259at2"/>
<feature type="transmembrane region" description="Helical" evidence="9">
    <location>
        <begin position="298"/>
        <end position="319"/>
    </location>
</feature>
<dbReference type="Proteomes" id="UP000295122">
    <property type="component" value="Unassembled WGS sequence"/>
</dbReference>
<dbReference type="PROSITE" id="PS00211">
    <property type="entry name" value="ABC_TRANSPORTER_1"/>
    <property type="match status" value="1"/>
</dbReference>
<dbReference type="PANTHER" id="PTHR43394">
    <property type="entry name" value="ATP-DEPENDENT PERMEASE MDL1, MITOCHONDRIAL"/>
    <property type="match status" value="1"/>
</dbReference>
<name>A0A4V3DX39_9HYPH</name>
<evidence type="ECO:0000256" key="2">
    <source>
        <dbReference type="ARBA" id="ARBA00005417"/>
    </source>
</evidence>
<dbReference type="AlphaFoldDB" id="A0A4V3DX39"/>
<keyword evidence="3" id="KW-0813">Transport</keyword>
<comment type="caution">
    <text evidence="12">The sequence shown here is derived from an EMBL/GenBank/DDBJ whole genome shotgun (WGS) entry which is preliminary data.</text>
</comment>
<evidence type="ECO:0000256" key="5">
    <source>
        <dbReference type="ARBA" id="ARBA00022741"/>
    </source>
</evidence>
<dbReference type="GO" id="GO:0016887">
    <property type="term" value="F:ATP hydrolysis activity"/>
    <property type="evidence" value="ECO:0007669"/>
    <property type="project" value="InterPro"/>
</dbReference>
<dbReference type="PANTHER" id="PTHR43394:SF1">
    <property type="entry name" value="ATP-BINDING CASSETTE SUB-FAMILY B MEMBER 10, MITOCHONDRIAL"/>
    <property type="match status" value="1"/>
</dbReference>
<evidence type="ECO:0000256" key="6">
    <source>
        <dbReference type="ARBA" id="ARBA00022840"/>
    </source>
</evidence>
<feature type="transmembrane region" description="Helical" evidence="9">
    <location>
        <begin position="107"/>
        <end position="129"/>
    </location>
</feature>
<sequence>MRPAVSSLFKRRAKPSGVLPPGVLPVDVLPSGDTVALVRRMWRDWVRPHARTLALVLVFITIVAASTGLYPVLIKAAFEAFTNRYGTGDPIKINLGFTRFFVERRDAIVYGPLFVILVTTIKGFALYAMTLLTNRVVTRIEADMQSKLYGHLIDADLARLGQESPAALTQRFTTDFAYIKEALTRLSTVFLRELATVTALVAAMFLIDPALTLVAACVVPFVAHPIARIGKKLRRNSTSTQEQVGQMASLVSESLAGARIAKAYGLEGYLKDRTAAAFDGVRRLKMKAANARARLDPLLEVGGGIAVAVVLAIIGWRILEGRSSVGDFAGFVTALIIAAQPVRALGNLNAIVQEAAAALKRYYAILDERPSIRDKPDATPLVVSPGEIRYENVGFFYENGPPALEGIDLVVPAGCITAVVGRSGSGKTTLLSLLPRLYDATSGRVLIDGRDVRDVTLASLRASIAVVAQETVLFEGTIAANIGFGRPGASREEIERAATAAAAHGFISALPQGYDTEVGPGGMRLSGGERQRISIARAFLKDAPILLLDEATSALDAEAERVVQDAIRSLMRGRTTIVIAHRLSTIRDADRIVVLDGGRIAESGTHEELGQQGGIYARLQRLQVLGEFLPEAGEQEPA</sequence>
<dbReference type="InterPro" id="IPR039421">
    <property type="entry name" value="Type_1_exporter"/>
</dbReference>
<evidence type="ECO:0000256" key="7">
    <source>
        <dbReference type="ARBA" id="ARBA00022989"/>
    </source>
</evidence>
<dbReference type="SUPFAM" id="SSF52540">
    <property type="entry name" value="P-loop containing nucleoside triphosphate hydrolases"/>
    <property type="match status" value="1"/>
</dbReference>
<dbReference type="InterPro" id="IPR017871">
    <property type="entry name" value="ABC_transporter-like_CS"/>
</dbReference>
<dbReference type="InterPro" id="IPR027417">
    <property type="entry name" value="P-loop_NTPase"/>
</dbReference>
<proteinExistence type="inferred from homology"/>
<dbReference type="Gene3D" id="3.40.50.300">
    <property type="entry name" value="P-loop containing nucleotide triphosphate hydrolases"/>
    <property type="match status" value="1"/>
</dbReference>
<keyword evidence="5" id="KW-0547">Nucleotide-binding</keyword>
<dbReference type="GO" id="GO:0005886">
    <property type="term" value="C:plasma membrane"/>
    <property type="evidence" value="ECO:0007669"/>
    <property type="project" value="UniProtKB-SubCell"/>
</dbReference>
<evidence type="ECO:0000259" key="11">
    <source>
        <dbReference type="PROSITE" id="PS50929"/>
    </source>
</evidence>
<dbReference type="CDD" id="cd18552">
    <property type="entry name" value="ABC_6TM_MsbA_like"/>
    <property type="match status" value="1"/>
</dbReference>
<evidence type="ECO:0000256" key="3">
    <source>
        <dbReference type="ARBA" id="ARBA00022448"/>
    </source>
</evidence>
<evidence type="ECO:0000313" key="13">
    <source>
        <dbReference type="Proteomes" id="UP000295122"/>
    </source>
</evidence>
<comment type="similarity">
    <text evidence="2">Belongs to the ABC transporter superfamily.</text>
</comment>
<accession>A0A4V3DX39</accession>
<dbReference type="PROSITE" id="PS50929">
    <property type="entry name" value="ABC_TM1F"/>
    <property type="match status" value="1"/>
</dbReference>
<dbReference type="FunFam" id="3.40.50.300:FF:000287">
    <property type="entry name" value="Multidrug ABC transporter ATP-binding protein"/>
    <property type="match status" value="1"/>
</dbReference>
<feature type="transmembrane region" description="Helical" evidence="9">
    <location>
        <begin position="53"/>
        <end position="74"/>
    </location>
</feature>
<evidence type="ECO:0000313" key="12">
    <source>
        <dbReference type="EMBL" id="TDR87229.1"/>
    </source>
</evidence>
<keyword evidence="8 9" id="KW-0472">Membrane</keyword>
<keyword evidence="6 12" id="KW-0067">ATP-binding</keyword>
<dbReference type="EMBL" id="SNZR01000016">
    <property type="protein sequence ID" value="TDR87229.1"/>
    <property type="molecule type" value="Genomic_DNA"/>
</dbReference>
<organism evidence="12 13">
    <name type="scientific">Enterovirga rhinocerotis</name>
    <dbReference type="NCBI Taxonomy" id="1339210"/>
    <lineage>
        <taxon>Bacteria</taxon>
        <taxon>Pseudomonadati</taxon>
        <taxon>Pseudomonadota</taxon>
        <taxon>Alphaproteobacteria</taxon>
        <taxon>Hyphomicrobiales</taxon>
        <taxon>Methylobacteriaceae</taxon>
        <taxon>Enterovirga</taxon>
    </lineage>
</organism>
<reference evidence="12 13" key="1">
    <citation type="submission" date="2019-03" db="EMBL/GenBank/DDBJ databases">
        <title>Genomic Encyclopedia of Type Strains, Phase IV (KMG-IV): sequencing the most valuable type-strain genomes for metagenomic binning, comparative biology and taxonomic classification.</title>
        <authorList>
            <person name="Goeker M."/>
        </authorList>
    </citation>
    <scope>NUCLEOTIDE SEQUENCE [LARGE SCALE GENOMIC DNA]</scope>
    <source>
        <strain evidence="12 13">DSM 25903</strain>
    </source>
</reference>
<dbReference type="PROSITE" id="PS50893">
    <property type="entry name" value="ABC_TRANSPORTER_2"/>
    <property type="match status" value="1"/>
</dbReference>
<dbReference type="Pfam" id="PF00005">
    <property type="entry name" value="ABC_tran"/>
    <property type="match status" value="1"/>
</dbReference>
<dbReference type="SUPFAM" id="SSF90123">
    <property type="entry name" value="ABC transporter transmembrane region"/>
    <property type="match status" value="1"/>
</dbReference>
<dbReference type="InterPro" id="IPR003593">
    <property type="entry name" value="AAA+_ATPase"/>
</dbReference>
<keyword evidence="4 9" id="KW-0812">Transmembrane</keyword>
<protein>
    <submittedName>
        <fullName evidence="12">Subfamily B ATP-binding cassette protein MsbA</fullName>
    </submittedName>
</protein>
<feature type="domain" description="ABC transporter" evidence="10">
    <location>
        <begin position="388"/>
        <end position="622"/>
    </location>
</feature>
<evidence type="ECO:0000259" key="10">
    <source>
        <dbReference type="PROSITE" id="PS50893"/>
    </source>
</evidence>
<evidence type="ECO:0000256" key="9">
    <source>
        <dbReference type="SAM" id="Phobius"/>
    </source>
</evidence>
<keyword evidence="7 9" id="KW-1133">Transmembrane helix</keyword>
<keyword evidence="13" id="KW-1185">Reference proteome</keyword>
<dbReference type="Gene3D" id="1.20.1560.10">
    <property type="entry name" value="ABC transporter type 1, transmembrane domain"/>
    <property type="match status" value="1"/>
</dbReference>
<dbReference type="SMART" id="SM00382">
    <property type="entry name" value="AAA"/>
    <property type="match status" value="1"/>
</dbReference>
<feature type="domain" description="ABC transmembrane type-1" evidence="11">
    <location>
        <begin position="54"/>
        <end position="354"/>
    </location>
</feature>
<dbReference type="GO" id="GO:0005524">
    <property type="term" value="F:ATP binding"/>
    <property type="evidence" value="ECO:0007669"/>
    <property type="project" value="UniProtKB-KW"/>
</dbReference>
<evidence type="ECO:0000256" key="4">
    <source>
        <dbReference type="ARBA" id="ARBA00022692"/>
    </source>
</evidence>